<dbReference type="KEGG" id="ehx:EMIHUDRAFT_98027"/>
<reference evidence="1" key="2">
    <citation type="submission" date="2024-10" db="UniProtKB">
        <authorList>
            <consortium name="EnsemblProtists"/>
        </authorList>
    </citation>
    <scope>IDENTIFICATION</scope>
</reference>
<protein>
    <submittedName>
        <fullName evidence="1">Uncharacterized protein</fullName>
    </submittedName>
</protein>
<dbReference type="GeneID" id="17283411"/>
<evidence type="ECO:0000313" key="2">
    <source>
        <dbReference type="Proteomes" id="UP000013827"/>
    </source>
</evidence>
<keyword evidence="2" id="KW-1185">Reference proteome</keyword>
<accession>A0A0D3KQV6</accession>
<name>A0A0D3KQV6_EMIH1</name>
<dbReference type="Proteomes" id="UP000013827">
    <property type="component" value="Unassembled WGS sequence"/>
</dbReference>
<dbReference type="EnsemblProtists" id="EOD38141">
    <property type="protein sequence ID" value="EOD38141"/>
    <property type="gene ID" value="EMIHUDRAFT_98027"/>
</dbReference>
<organism evidence="1 2">
    <name type="scientific">Emiliania huxleyi (strain CCMP1516)</name>
    <dbReference type="NCBI Taxonomy" id="280463"/>
    <lineage>
        <taxon>Eukaryota</taxon>
        <taxon>Haptista</taxon>
        <taxon>Haptophyta</taxon>
        <taxon>Prymnesiophyceae</taxon>
        <taxon>Isochrysidales</taxon>
        <taxon>Noelaerhabdaceae</taxon>
        <taxon>Emiliania</taxon>
    </lineage>
</organism>
<dbReference type="RefSeq" id="XP_005790570.1">
    <property type="nucleotide sequence ID" value="XM_005790513.1"/>
</dbReference>
<dbReference type="SUPFAM" id="SSF53335">
    <property type="entry name" value="S-adenosyl-L-methionine-dependent methyltransferases"/>
    <property type="match status" value="1"/>
</dbReference>
<dbReference type="AlphaFoldDB" id="A0A0D3KQV6"/>
<reference evidence="2" key="1">
    <citation type="journal article" date="2013" name="Nature">
        <title>Pan genome of the phytoplankton Emiliania underpins its global distribution.</title>
        <authorList>
            <person name="Read B.A."/>
            <person name="Kegel J."/>
            <person name="Klute M.J."/>
            <person name="Kuo A."/>
            <person name="Lefebvre S.C."/>
            <person name="Maumus F."/>
            <person name="Mayer C."/>
            <person name="Miller J."/>
            <person name="Monier A."/>
            <person name="Salamov A."/>
            <person name="Young J."/>
            <person name="Aguilar M."/>
            <person name="Claverie J.M."/>
            <person name="Frickenhaus S."/>
            <person name="Gonzalez K."/>
            <person name="Herman E.K."/>
            <person name="Lin Y.C."/>
            <person name="Napier J."/>
            <person name="Ogata H."/>
            <person name="Sarno A.F."/>
            <person name="Shmutz J."/>
            <person name="Schroeder D."/>
            <person name="de Vargas C."/>
            <person name="Verret F."/>
            <person name="von Dassow P."/>
            <person name="Valentin K."/>
            <person name="Van de Peer Y."/>
            <person name="Wheeler G."/>
            <person name="Dacks J.B."/>
            <person name="Delwiche C.F."/>
            <person name="Dyhrman S.T."/>
            <person name="Glockner G."/>
            <person name="John U."/>
            <person name="Richards T."/>
            <person name="Worden A.Z."/>
            <person name="Zhang X."/>
            <person name="Grigoriev I.V."/>
            <person name="Allen A.E."/>
            <person name="Bidle K."/>
            <person name="Borodovsky M."/>
            <person name="Bowler C."/>
            <person name="Brownlee C."/>
            <person name="Cock J.M."/>
            <person name="Elias M."/>
            <person name="Gladyshev V.N."/>
            <person name="Groth M."/>
            <person name="Guda C."/>
            <person name="Hadaegh A."/>
            <person name="Iglesias-Rodriguez M.D."/>
            <person name="Jenkins J."/>
            <person name="Jones B.M."/>
            <person name="Lawson T."/>
            <person name="Leese F."/>
            <person name="Lindquist E."/>
            <person name="Lobanov A."/>
            <person name="Lomsadze A."/>
            <person name="Malik S.B."/>
            <person name="Marsh M.E."/>
            <person name="Mackinder L."/>
            <person name="Mock T."/>
            <person name="Mueller-Roeber B."/>
            <person name="Pagarete A."/>
            <person name="Parker M."/>
            <person name="Probert I."/>
            <person name="Quesneville H."/>
            <person name="Raines C."/>
            <person name="Rensing S.A."/>
            <person name="Riano-Pachon D.M."/>
            <person name="Richier S."/>
            <person name="Rokitta S."/>
            <person name="Shiraiwa Y."/>
            <person name="Soanes D.M."/>
            <person name="van der Giezen M."/>
            <person name="Wahlund T.M."/>
            <person name="Williams B."/>
            <person name="Wilson W."/>
            <person name="Wolfe G."/>
            <person name="Wurch L.L."/>
        </authorList>
    </citation>
    <scope>NUCLEOTIDE SEQUENCE</scope>
</reference>
<dbReference type="InterPro" id="IPR029063">
    <property type="entry name" value="SAM-dependent_MTases_sf"/>
</dbReference>
<proteinExistence type="predicted"/>
<evidence type="ECO:0000313" key="1">
    <source>
        <dbReference type="EnsemblProtists" id="EOD38141"/>
    </source>
</evidence>
<dbReference type="PaxDb" id="2903-EOD38141"/>
<sequence>MSVRNPVVPHAALESGAVAPRCMTYGRGFRPPDMMDCTPGHLHGCTTPPAKTRSGVESVGQTGGWKLDPGKPYLLDLGLARAIAAVAHRHTLVELGAGLGCYSLMLAHCGVHVLAAIDGAEKVNELSGGVVTRADLTQPMRSAADWVMTLETGEHIPSFLESVFLNNTADNAHCGVVLSWAFPGQPGIGHVNTRPQGYVVAQMASRGFKVDANHTQRLRRAASLWFLQRNVLVFTRIAPSARGRACQPPDFSLSDAEVNRICETRHTKHRSATREIT</sequence>
<dbReference type="HOGENOM" id="CLU_1006239_0_0_1"/>